<sequence length="329" mass="35718">MDCAIRAALQSVELCFQSVKKSRAKLQPCCRLAMNGLTVCKHRNAAQRILKEKRHMKSGIPVGRLLCVAGLFALAAPAYAIDCAKAASAVEKLICSDRKTVAADAELNRAYAAILKQAPDGDIRAMLAHNQKRWIVARDRALTNLIEDPSSVPDGKTAAGVARDLIQSRTAQLKETHKGATLPDMIGSAVRQQQFQAQFTGGAYAGYSTSCDVFPGENAYYGCFATRHYQNNDRICSVDEYWASGGVYTKRYVANVVDGKPQLAASCSFSSSDEACSDKAGETKWNMKPKKPDFSYPAQPLPKIDGEIVGDDDYEWARACLTGAAYPAN</sequence>
<dbReference type="Pfam" id="PF07007">
    <property type="entry name" value="LprI"/>
    <property type="match status" value="1"/>
</dbReference>
<proteinExistence type="predicted"/>
<dbReference type="Gene3D" id="1.20.1270.180">
    <property type="match status" value="1"/>
</dbReference>
<dbReference type="PANTHER" id="PTHR37549">
    <property type="entry name" value="LIPOPROTEIN LPRI"/>
    <property type="match status" value="1"/>
</dbReference>
<dbReference type="EMBL" id="JAVKVN010000001">
    <property type="protein sequence ID" value="MDR7943874.1"/>
    <property type="molecule type" value="Genomic_DNA"/>
</dbReference>
<gene>
    <name evidence="2" type="ORF">RIU57_02100</name>
</gene>
<keyword evidence="3" id="KW-1185">Reference proteome</keyword>
<evidence type="ECO:0000313" key="2">
    <source>
        <dbReference type="EMBL" id="MDR7943874.1"/>
    </source>
</evidence>
<dbReference type="InterPro" id="IPR052755">
    <property type="entry name" value="Lysozyme_Inhibitor_LprI"/>
</dbReference>
<name>A0ABU2D6Z1_ACHAE</name>
<accession>A0ABU2D6Z1</accession>
<dbReference type="PANTHER" id="PTHR37549:SF1">
    <property type="entry name" value="LIPOPROTEIN LPRI"/>
    <property type="match status" value="1"/>
</dbReference>
<dbReference type="InterPro" id="IPR009739">
    <property type="entry name" value="LprI-like_N"/>
</dbReference>
<protein>
    <submittedName>
        <fullName evidence="2">Lysozyme inhibitor LprI family protein</fullName>
    </submittedName>
</protein>
<dbReference type="RefSeq" id="WP_310530668.1">
    <property type="nucleotide sequence ID" value="NZ_CADIKO010000003.1"/>
</dbReference>
<dbReference type="GeneID" id="84697609"/>
<evidence type="ECO:0000313" key="3">
    <source>
        <dbReference type="Proteomes" id="UP001264156"/>
    </source>
</evidence>
<comment type="caution">
    <text evidence="2">The sequence shown here is derived from an EMBL/GenBank/DDBJ whole genome shotgun (WGS) entry which is preliminary data.</text>
</comment>
<organism evidence="2 3">
    <name type="scientific">Achromobacter aegrifaciens</name>
    <dbReference type="NCBI Taxonomy" id="1287736"/>
    <lineage>
        <taxon>Bacteria</taxon>
        <taxon>Pseudomonadati</taxon>
        <taxon>Pseudomonadota</taxon>
        <taxon>Betaproteobacteria</taxon>
        <taxon>Burkholderiales</taxon>
        <taxon>Alcaligenaceae</taxon>
        <taxon>Achromobacter</taxon>
    </lineage>
</organism>
<reference evidence="3" key="1">
    <citation type="submission" date="2023-07" db="EMBL/GenBank/DDBJ databases">
        <title>Glyphosate-induced phosphonatase operons in soil bacteria of genus Achromobacter.</title>
        <authorList>
            <person name="Epiktetov D.O."/>
            <person name="Sviridov A.V."/>
            <person name="Tarlachkov S.V."/>
            <person name="Shushkova T.V."/>
            <person name="Toropygin I.Y."/>
            <person name="Leontievsky A."/>
        </authorList>
    </citation>
    <scope>NUCLEOTIDE SEQUENCE [LARGE SCALE GENOMIC DNA]</scope>
    <source>
        <strain evidence="3">Kg 16</strain>
    </source>
</reference>
<feature type="domain" description="Lysozyme inhibitor LprI-like N-terminal" evidence="1">
    <location>
        <begin position="83"/>
        <end position="173"/>
    </location>
</feature>
<dbReference type="Proteomes" id="UP001264156">
    <property type="component" value="Unassembled WGS sequence"/>
</dbReference>
<evidence type="ECO:0000259" key="1">
    <source>
        <dbReference type="Pfam" id="PF07007"/>
    </source>
</evidence>